<dbReference type="EMBL" id="QTJR01000005">
    <property type="protein sequence ID" value="RDY67525.1"/>
    <property type="molecule type" value="Genomic_DNA"/>
</dbReference>
<dbReference type="InterPro" id="IPR021096">
    <property type="entry name" value="Vibrio_phage_VSK_Orf152"/>
</dbReference>
<comment type="caution">
    <text evidence="2">The sequence shown here is derived from an EMBL/GenBank/DDBJ whole genome shotgun (WGS) entry which is preliminary data.</text>
</comment>
<feature type="transmembrane region" description="Helical" evidence="1">
    <location>
        <begin position="88"/>
        <end position="107"/>
    </location>
</feature>
<evidence type="ECO:0000313" key="3">
    <source>
        <dbReference type="Proteomes" id="UP000256829"/>
    </source>
</evidence>
<organism evidence="2 3">
    <name type="scientific">Lysobacter soli</name>
    <dbReference type="NCBI Taxonomy" id="453783"/>
    <lineage>
        <taxon>Bacteria</taxon>
        <taxon>Pseudomonadati</taxon>
        <taxon>Pseudomonadota</taxon>
        <taxon>Gammaproteobacteria</taxon>
        <taxon>Lysobacterales</taxon>
        <taxon>Lysobacteraceae</taxon>
        <taxon>Lysobacter</taxon>
    </lineage>
</organism>
<reference evidence="2 3" key="1">
    <citation type="submission" date="2018-08" db="EMBL/GenBank/DDBJ databases">
        <title>Lysobacter soli KCTC 22011, whole genome shotgun sequence.</title>
        <authorList>
            <person name="Zhang X."/>
            <person name="Feng G."/>
            <person name="Zhu H."/>
        </authorList>
    </citation>
    <scope>NUCLEOTIDE SEQUENCE [LARGE SCALE GENOMIC DNA]</scope>
    <source>
        <strain evidence="2 3">KCTC 22011</strain>
    </source>
</reference>
<evidence type="ECO:0000313" key="2">
    <source>
        <dbReference type="EMBL" id="RDY67525.1"/>
    </source>
</evidence>
<keyword evidence="1" id="KW-0812">Transmembrane</keyword>
<evidence type="ECO:0008006" key="4">
    <source>
        <dbReference type="Google" id="ProtNLM"/>
    </source>
</evidence>
<gene>
    <name evidence="2" type="ORF">DX912_09670</name>
</gene>
<protein>
    <recommendedName>
        <fullName evidence="4">Helix-turn-helix domain-containing protein</fullName>
    </recommendedName>
</protein>
<dbReference type="RefSeq" id="WP_115842292.1">
    <property type="nucleotide sequence ID" value="NZ_QTJR01000005.1"/>
</dbReference>
<dbReference type="AlphaFoldDB" id="A0A3D8VE03"/>
<dbReference type="Proteomes" id="UP000256829">
    <property type="component" value="Unassembled WGS sequence"/>
</dbReference>
<name>A0A3D8VE03_9GAMM</name>
<proteinExistence type="predicted"/>
<keyword evidence="1" id="KW-0472">Membrane</keyword>
<keyword evidence="3" id="KW-1185">Reference proteome</keyword>
<accession>A0A3D8VE03</accession>
<keyword evidence="1" id="KW-1133">Transmembrane helix</keyword>
<evidence type="ECO:0000256" key="1">
    <source>
        <dbReference type="SAM" id="Phobius"/>
    </source>
</evidence>
<sequence>MTSTIKLLDQWKAAKGITSDNAAALALEVSRQAASRWRNGLAQAEPHTIARMARDIGQEAGPWMALVEAERAKSAEDRKAWIALARQLGAAAAIACFAVMPLLSQAASSAMHIM</sequence>
<dbReference type="Pfam" id="PF12472">
    <property type="entry name" value="DUF3693"/>
    <property type="match status" value="1"/>
</dbReference>